<proteinExistence type="predicted"/>
<protein>
    <recommendedName>
        <fullName evidence="7">SET domain-containing protein</fullName>
    </recommendedName>
</protein>
<dbReference type="Proteomes" id="UP000019140">
    <property type="component" value="Unassembled WGS sequence"/>
</dbReference>
<feature type="domain" description="SET" evidence="3">
    <location>
        <begin position="8"/>
        <end position="115"/>
    </location>
</feature>
<dbReference type="EMBL" id="AZHX01001200">
    <property type="protein sequence ID" value="ETX04521.1"/>
    <property type="molecule type" value="Genomic_DNA"/>
</dbReference>
<comment type="caution">
    <text evidence="5">The sequence shown here is derived from an EMBL/GenBank/DDBJ whole genome shotgun (WGS) entry which is preliminary data.</text>
</comment>
<dbReference type="HOGENOM" id="CLU_133663_0_0_7"/>
<dbReference type="Gene3D" id="2.170.270.10">
    <property type="entry name" value="SET domain"/>
    <property type="match status" value="1"/>
</dbReference>
<dbReference type="PANTHER" id="PTHR12350">
    <property type="entry name" value="HISTONE-LYSINE N-METHYLTRANSFERASE-RELATED"/>
    <property type="match status" value="1"/>
</dbReference>
<evidence type="ECO:0000259" key="3">
    <source>
        <dbReference type="PROSITE" id="PS50280"/>
    </source>
</evidence>
<dbReference type="SMART" id="SM00317">
    <property type="entry name" value="SET"/>
    <property type="match status" value="1"/>
</dbReference>
<evidence type="ECO:0000256" key="1">
    <source>
        <dbReference type="ARBA" id="ARBA00022679"/>
    </source>
</evidence>
<evidence type="ECO:0000259" key="4">
    <source>
        <dbReference type="PROSITE" id="PS50868"/>
    </source>
</evidence>
<gene>
    <name evidence="5" type="ORF">ETSY2_28330</name>
</gene>
<name>W4M3J2_9BACT</name>
<evidence type="ECO:0000313" key="5">
    <source>
        <dbReference type="EMBL" id="ETX04521.1"/>
    </source>
</evidence>
<dbReference type="InterPro" id="IPR053201">
    <property type="entry name" value="Flavunoidine_N-MTase"/>
</dbReference>
<dbReference type="PANTHER" id="PTHR12350:SF19">
    <property type="entry name" value="SET DOMAIN-CONTAINING PROTEIN"/>
    <property type="match status" value="1"/>
</dbReference>
<dbReference type="InterPro" id="IPR046341">
    <property type="entry name" value="SET_dom_sf"/>
</dbReference>
<dbReference type="Pfam" id="PF00856">
    <property type="entry name" value="SET"/>
    <property type="match status" value="1"/>
</dbReference>
<reference evidence="5 6" key="1">
    <citation type="journal article" date="2014" name="Nature">
        <title>An environmental bacterial taxon with a large and distinct metabolic repertoire.</title>
        <authorList>
            <person name="Wilson M.C."/>
            <person name="Mori T."/>
            <person name="Ruckert C."/>
            <person name="Uria A.R."/>
            <person name="Helf M.J."/>
            <person name="Takada K."/>
            <person name="Gernert C."/>
            <person name="Steffens U.A."/>
            <person name="Heycke N."/>
            <person name="Schmitt S."/>
            <person name="Rinke C."/>
            <person name="Helfrich E.J."/>
            <person name="Brachmann A.O."/>
            <person name="Gurgui C."/>
            <person name="Wakimoto T."/>
            <person name="Kracht M."/>
            <person name="Crusemann M."/>
            <person name="Hentschel U."/>
            <person name="Abe I."/>
            <person name="Matsunaga S."/>
            <person name="Kalinowski J."/>
            <person name="Takeyama H."/>
            <person name="Piel J."/>
        </authorList>
    </citation>
    <scope>NUCLEOTIDE SEQUENCE [LARGE SCALE GENOMIC DNA]</scope>
    <source>
        <strain evidence="6">TSY2</strain>
    </source>
</reference>
<keyword evidence="2" id="KW-0949">S-adenosyl-L-methionine</keyword>
<keyword evidence="6" id="KW-1185">Reference proteome</keyword>
<dbReference type="PROSITE" id="PS50280">
    <property type="entry name" value="SET"/>
    <property type="match status" value="1"/>
</dbReference>
<dbReference type="PROSITE" id="PS50868">
    <property type="entry name" value="POST_SET"/>
    <property type="match status" value="1"/>
</dbReference>
<dbReference type="InterPro" id="IPR001214">
    <property type="entry name" value="SET_dom"/>
</dbReference>
<dbReference type="AlphaFoldDB" id="W4M3J2"/>
<organism evidence="5 6">
    <name type="scientific">Candidatus Entotheonella gemina</name>
    <dbReference type="NCBI Taxonomy" id="1429439"/>
    <lineage>
        <taxon>Bacteria</taxon>
        <taxon>Pseudomonadati</taxon>
        <taxon>Nitrospinota/Tectimicrobiota group</taxon>
        <taxon>Candidatus Tectimicrobiota</taxon>
        <taxon>Candidatus Entotheonellia</taxon>
        <taxon>Candidatus Entotheonellales</taxon>
        <taxon>Candidatus Entotheonellaceae</taxon>
        <taxon>Candidatus Entotheonella</taxon>
    </lineage>
</organism>
<dbReference type="SUPFAM" id="SSF82199">
    <property type="entry name" value="SET domain"/>
    <property type="match status" value="1"/>
</dbReference>
<evidence type="ECO:0000313" key="6">
    <source>
        <dbReference type="Proteomes" id="UP000019140"/>
    </source>
</evidence>
<dbReference type="InterPro" id="IPR003616">
    <property type="entry name" value="Post-SET_dom"/>
</dbReference>
<accession>W4M3J2</accession>
<feature type="domain" description="Post-SET" evidence="4">
    <location>
        <begin position="122"/>
        <end position="138"/>
    </location>
</feature>
<dbReference type="GO" id="GO:0016740">
    <property type="term" value="F:transferase activity"/>
    <property type="evidence" value="ECO:0007669"/>
    <property type="project" value="UniProtKB-KW"/>
</dbReference>
<keyword evidence="1" id="KW-0808">Transferase</keyword>
<evidence type="ECO:0000256" key="2">
    <source>
        <dbReference type="ARBA" id="ARBA00022691"/>
    </source>
</evidence>
<evidence type="ECO:0008006" key="7">
    <source>
        <dbReference type="Google" id="ProtNLM"/>
    </source>
</evidence>
<sequence>MNLSYFSPKIEKRSSPIEGRGLFAKAPIAKGEVVVVKGGYVMTMPQRDAVSERLGPADIQIADDLFIGPVTDEEREGGMMHLNHSCDPNLGIQGQIVFVALRDIEIDEELSFDYAMGDDAPWEMTCHCGSSRCRGTVTGYDWKRPELQERYDGYFSIYLHDKINAARQAE</sequence>